<reference evidence="1" key="1">
    <citation type="submission" date="2021-06" db="EMBL/GenBank/DDBJ databases">
        <authorList>
            <person name="Kallberg Y."/>
            <person name="Tangrot J."/>
            <person name="Rosling A."/>
        </authorList>
    </citation>
    <scope>NUCLEOTIDE SEQUENCE</scope>
    <source>
        <strain evidence="1">UK204</strain>
    </source>
</reference>
<dbReference type="OrthoDB" id="2389934at2759"/>
<organism evidence="1 2">
    <name type="scientific">Funneliformis caledonium</name>
    <dbReference type="NCBI Taxonomy" id="1117310"/>
    <lineage>
        <taxon>Eukaryota</taxon>
        <taxon>Fungi</taxon>
        <taxon>Fungi incertae sedis</taxon>
        <taxon>Mucoromycota</taxon>
        <taxon>Glomeromycotina</taxon>
        <taxon>Glomeromycetes</taxon>
        <taxon>Glomerales</taxon>
        <taxon>Glomeraceae</taxon>
        <taxon>Funneliformis</taxon>
    </lineage>
</organism>
<proteinExistence type="predicted"/>
<feature type="non-terminal residue" evidence="1">
    <location>
        <position position="1"/>
    </location>
</feature>
<dbReference type="Proteomes" id="UP000789570">
    <property type="component" value="Unassembled WGS sequence"/>
</dbReference>
<keyword evidence="2" id="KW-1185">Reference proteome</keyword>
<dbReference type="AlphaFoldDB" id="A0A9N9J6X5"/>
<feature type="non-terminal residue" evidence="1">
    <location>
        <position position="130"/>
    </location>
</feature>
<accession>A0A9N9J6X5</accession>
<gene>
    <name evidence="1" type="ORF">FCALED_LOCUS17349</name>
</gene>
<dbReference type="EMBL" id="CAJVPQ010026094">
    <property type="protein sequence ID" value="CAG8768013.1"/>
    <property type="molecule type" value="Genomic_DNA"/>
</dbReference>
<comment type="caution">
    <text evidence="1">The sequence shown here is derived from an EMBL/GenBank/DDBJ whole genome shotgun (WGS) entry which is preliminary data.</text>
</comment>
<evidence type="ECO:0000313" key="2">
    <source>
        <dbReference type="Proteomes" id="UP000789570"/>
    </source>
</evidence>
<protein>
    <submittedName>
        <fullName evidence="1">264_t:CDS:1</fullName>
    </submittedName>
</protein>
<evidence type="ECO:0000313" key="1">
    <source>
        <dbReference type="EMBL" id="CAG8768013.1"/>
    </source>
</evidence>
<name>A0A9N9J6X5_9GLOM</name>
<sequence length="130" mass="14625">TGLMVLVQSKITGLIKVTNTDRNNIITIDCIVIPVIYFPSLPFKKSFLHVPYTEYIMEGDLKKRKITPCCPLSNSVFVGGQLTGKSSQEIKDFITTKFSVDVSHVLKTLNNPYGHAHFKTENDAGIFYQR</sequence>